<protein>
    <submittedName>
        <fullName evidence="1">Uncharacterized protein</fullName>
    </submittedName>
</protein>
<evidence type="ECO:0000313" key="2">
    <source>
        <dbReference type="Proteomes" id="UP001595715"/>
    </source>
</evidence>
<reference evidence="2" key="1">
    <citation type="journal article" date="2019" name="Int. J. Syst. Evol. Microbiol.">
        <title>The Global Catalogue of Microorganisms (GCM) 10K type strain sequencing project: providing services to taxonomists for standard genome sequencing and annotation.</title>
        <authorList>
            <consortium name="The Broad Institute Genomics Platform"/>
            <consortium name="The Broad Institute Genome Sequencing Center for Infectious Disease"/>
            <person name="Wu L."/>
            <person name="Ma J."/>
        </authorList>
    </citation>
    <scope>NUCLEOTIDE SEQUENCE [LARGE SCALE GENOMIC DNA]</scope>
    <source>
        <strain evidence="2">IBRC-M 10987</strain>
    </source>
</reference>
<dbReference type="EMBL" id="JBHSAM010000034">
    <property type="protein sequence ID" value="MFC4102916.1"/>
    <property type="molecule type" value="Genomic_DNA"/>
</dbReference>
<evidence type="ECO:0000313" key="1">
    <source>
        <dbReference type="EMBL" id="MFC4102916.1"/>
    </source>
</evidence>
<proteinExistence type="predicted"/>
<comment type="caution">
    <text evidence="1">The sequence shown here is derived from an EMBL/GenBank/DDBJ whole genome shotgun (WGS) entry which is preliminary data.</text>
</comment>
<dbReference type="RefSeq" id="WP_377721519.1">
    <property type="nucleotide sequence ID" value="NZ_JBHSAM010000034.1"/>
</dbReference>
<dbReference type="Proteomes" id="UP001595715">
    <property type="component" value="Unassembled WGS sequence"/>
</dbReference>
<sequence length="92" mass="10086">MSYKALERVCHNGKTYQVGDDVPGLAVDEAQRLLDLNVIEGEADVGFGDLTPEQFEALGAAEQKAKLKELDIEAASNAGERQLQYVAWYEGK</sequence>
<organism evidence="1 2">
    <name type="scientific">Paenibacillus xanthanilyticus</name>
    <dbReference type="NCBI Taxonomy" id="1783531"/>
    <lineage>
        <taxon>Bacteria</taxon>
        <taxon>Bacillati</taxon>
        <taxon>Bacillota</taxon>
        <taxon>Bacilli</taxon>
        <taxon>Bacillales</taxon>
        <taxon>Paenibacillaceae</taxon>
        <taxon>Paenibacillus</taxon>
    </lineage>
</organism>
<keyword evidence="2" id="KW-1185">Reference proteome</keyword>
<name>A0ABV8KA50_9BACL</name>
<accession>A0ABV8KA50</accession>
<gene>
    <name evidence="1" type="ORF">ACFOZ8_25160</name>
</gene>